<dbReference type="InterPro" id="IPR029063">
    <property type="entry name" value="SAM-dependent_MTases_sf"/>
</dbReference>
<evidence type="ECO:0000313" key="4">
    <source>
        <dbReference type="EMBL" id="QKG83406.1"/>
    </source>
</evidence>
<dbReference type="Gene3D" id="3.40.50.150">
    <property type="entry name" value="Vaccinia Virus protein VP39"/>
    <property type="match status" value="1"/>
</dbReference>
<dbReference type="GO" id="GO:0008171">
    <property type="term" value="F:O-methyltransferase activity"/>
    <property type="evidence" value="ECO:0007669"/>
    <property type="project" value="InterPro"/>
</dbReference>
<gene>
    <name evidence="4" type="ORF">GXN76_02235</name>
</gene>
<keyword evidence="1 4" id="KW-0489">Methyltransferase</keyword>
<keyword evidence="3" id="KW-0949">S-adenosyl-L-methionine</keyword>
<dbReference type="KEGG" id="kpul:GXN76_02235"/>
<evidence type="ECO:0000313" key="5">
    <source>
        <dbReference type="Proteomes" id="UP000503088"/>
    </source>
</evidence>
<dbReference type="EMBL" id="CP048104">
    <property type="protein sequence ID" value="QKG83406.1"/>
    <property type="molecule type" value="Genomic_DNA"/>
</dbReference>
<dbReference type="GO" id="GO:0032259">
    <property type="term" value="P:methylation"/>
    <property type="evidence" value="ECO:0007669"/>
    <property type="project" value="UniProtKB-KW"/>
</dbReference>
<dbReference type="AlphaFoldDB" id="A0A7D4B1A6"/>
<dbReference type="SUPFAM" id="SSF53335">
    <property type="entry name" value="S-adenosyl-L-methionine-dependent methyltransferases"/>
    <property type="match status" value="1"/>
</dbReference>
<proteinExistence type="predicted"/>
<evidence type="ECO:0000256" key="3">
    <source>
        <dbReference type="ARBA" id="ARBA00022691"/>
    </source>
</evidence>
<dbReference type="PROSITE" id="PS51682">
    <property type="entry name" value="SAM_OMT_I"/>
    <property type="match status" value="1"/>
</dbReference>
<dbReference type="InterPro" id="IPR050362">
    <property type="entry name" value="Cation-dep_OMT"/>
</dbReference>
<name>A0A7D4B1A6_9BACL</name>
<evidence type="ECO:0000256" key="1">
    <source>
        <dbReference type="ARBA" id="ARBA00022603"/>
    </source>
</evidence>
<dbReference type="Pfam" id="PF01596">
    <property type="entry name" value="Methyltransf_3"/>
    <property type="match status" value="1"/>
</dbReference>
<dbReference type="GO" id="GO:0008757">
    <property type="term" value="F:S-adenosylmethionine-dependent methyltransferase activity"/>
    <property type="evidence" value="ECO:0007669"/>
    <property type="project" value="TreeGrafter"/>
</dbReference>
<dbReference type="InterPro" id="IPR002935">
    <property type="entry name" value="SAM_O-MeTrfase"/>
</dbReference>
<dbReference type="RefSeq" id="WP_173220104.1">
    <property type="nucleotide sequence ID" value="NZ_CP048104.1"/>
</dbReference>
<dbReference type="Proteomes" id="UP000503088">
    <property type="component" value="Chromosome"/>
</dbReference>
<organism evidence="4 5">
    <name type="scientific">Kroppenstedtia pulmonis</name>
    <dbReference type="NCBI Taxonomy" id="1380685"/>
    <lineage>
        <taxon>Bacteria</taxon>
        <taxon>Bacillati</taxon>
        <taxon>Bacillota</taxon>
        <taxon>Bacilli</taxon>
        <taxon>Bacillales</taxon>
        <taxon>Thermoactinomycetaceae</taxon>
        <taxon>Kroppenstedtia</taxon>
    </lineage>
</organism>
<protein>
    <submittedName>
        <fullName evidence="4">O-methyltransferase</fullName>
    </submittedName>
</protein>
<accession>A0A7D4B1A6</accession>
<sequence length="210" mass="23301">MDRVQYVTNLFVEDKSLRKSIAEVLESAGVPAISVSHEVAKTLYMLVKISGARRVLEIGCLGGYSTIWLAKALPDNGTLLSLEYFSSLAMFASENVKSEGLSDRVRFKIGHALDSLSELETNGEKFDFFFIDADKENYVKYLEYAKKLALPGAIITADNVLWRDRILDVSNDLSTKNIKEFNTKLATDNELDSMILTIGDGLAVAKVYAK</sequence>
<dbReference type="PANTHER" id="PTHR10509:SF14">
    <property type="entry name" value="CAFFEOYL-COA O-METHYLTRANSFERASE 3-RELATED"/>
    <property type="match status" value="1"/>
</dbReference>
<dbReference type="PANTHER" id="PTHR10509">
    <property type="entry name" value="O-METHYLTRANSFERASE-RELATED"/>
    <property type="match status" value="1"/>
</dbReference>
<evidence type="ECO:0000256" key="2">
    <source>
        <dbReference type="ARBA" id="ARBA00022679"/>
    </source>
</evidence>
<keyword evidence="5" id="KW-1185">Reference proteome</keyword>
<dbReference type="CDD" id="cd02440">
    <property type="entry name" value="AdoMet_MTases"/>
    <property type="match status" value="1"/>
</dbReference>
<keyword evidence="2 4" id="KW-0808">Transferase</keyword>
<reference evidence="4 5" key="1">
    <citation type="submission" date="2020-01" db="EMBL/GenBank/DDBJ databases">
        <authorList>
            <person name="Gulvik C.A."/>
            <person name="Batra D.G."/>
        </authorList>
    </citation>
    <scope>NUCLEOTIDE SEQUENCE [LARGE SCALE GENOMIC DNA]</scope>
    <source>
        <strain evidence="4 5">W9323</strain>
    </source>
</reference>